<keyword evidence="1" id="KW-0472">Membrane</keyword>
<evidence type="ECO:0000256" key="1">
    <source>
        <dbReference type="SAM" id="Phobius"/>
    </source>
</evidence>
<sequence>MVRAVLTDIQFWIPALVLAGGILLLAILN</sequence>
<dbReference type="EMBL" id="QENQ01000001">
    <property type="protein sequence ID" value="PVX31394.1"/>
    <property type="molecule type" value="Genomic_DNA"/>
</dbReference>
<reference evidence="2 3" key="1">
    <citation type="submission" date="2018-05" db="EMBL/GenBank/DDBJ databases">
        <title>Description of Sphingomonas pokkalii sp nov, isolated from the rhizosphere of saline tolerant pokkali rice and its draft genome analysis.</title>
        <authorList>
            <person name="Menon R."/>
            <person name="Kumari S."/>
            <person name="Rameshkumar N."/>
        </authorList>
    </citation>
    <scope>NUCLEOTIDE SEQUENCE [LARGE SCALE GENOMIC DNA]</scope>
    <source>
        <strain evidence="2 3">L3B27</strain>
    </source>
</reference>
<keyword evidence="1" id="KW-0812">Transmembrane</keyword>
<organism evidence="2 3">
    <name type="scientific">Sphingomonas pokkalii</name>
    <dbReference type="NCBI Taxonomy" id="2175090"/>
    <lineage>
        <taxon>Bacteria</taxon>
        <taxon>Pseudomonadati</taxon>
        <taxon>Pseudomonadota</taxon>
        <taxon>Alphaproteobacteria</taxon>
        <taxon>Sphingomonadales</taxon>
        <taxon>Sphingomonadaceae</taxon>
        <taxon>Sphingomonas</taxon>
    </lineage>
</organism>
<accession>A0A2U0SJ64</accession>
<keyword evidence="2" id="KW-0675">Receptor</keyword>
<comment type="caution">
    <text evidence="2">The sequence shown here is derived from an EMBL/GenBank/DDBJ whole genome shotgun (WGS) entry which is preliminary data.</text>
</comment>
<keyword evidence="1" id="KW-1133">Transmembrane helix</keyword>
<dbReference type="Proteomes" id="UP000245890">
    <property type="component" value="Unassembled WGS sequence"/>
</dbReference>
<dbReference type="AlphaFoldDB" id="A0A2U0SJ64"/>
<gene>
    <name evidence="2" type="ORF">DD559_07500</name>
</gene>
<name>A0A2U0SJ64_9SPHN</name>
<evidence type="ECO:0000313" key="3">
    <source>
        <dbReference type="Proteomes" id="UP000245890"/>
    </source>
</evidence>
<protein>
    <submittedName>
        <fullName evidence="2">Translocated intimin receptor Tir</fullName>
    </submittedName>
</protein>
<feature type="transmembrane region" description="Helical" evidence="1">
    <location>
        <begin position="12"/>
        <end position="28"/>
    </location>
</feature>
<evidence type="ECO:0000313" key="2">
    <source>
        <dbReference type="EMBL" id="PVX31394.1"/>
    </source>
</evidence>
<proteinExistence type="predicted"/>
<keyword evidence="3" id="KW-1185">Reference proteome</keyword>